<protein>
    <recommendedName>
        <fullName evidence="1">Farnesoic acid O-methyl transferase domain-containing protein</fullName>
    </recommendedName>
</protein>
<feature type="non-terminal residue" evidence="2">
    <location>
        <position position="1"/>
    </location>
</feature>
<dbReference type="EMBL" id="JTDY01001572">
    <property type="protein sequence ID" value="KOB73493.1"/>
    <property type="molecule type" value="Genomic_DNA"/>
</dbReference>
<dbReference type="InterPro" id="IPR022041">
    <property type="entry name" value="Methyltransf_FA"/>
</dbReference>
<evidence type="ECO:0000259" key="1">
    <source>
        <dbReference type="Pfam" id="PF12248"/>
    </source>
</evidence>
<feature type="domain" description="Farnesoic acid O-methyl transferase" evidence="1">
    <location>
        <begin position="26"/>
        <end position="114"/>
    </location>
</feature>
<accession>A0A0L7LD99</accession>
<feature type="non-terminal residue" evidence="2">
    <location>
        <position position="117"/>
    </location>
</feature>
<sequence>MQCSEYISQHGYLYENFYEIDDALRHTKHHNTEAGSEYLEMHLAIQAASNGHILPNTLTCSIFSVVGGGANKFSELRLNLKKNARSSAKTPKILSPIEFTAFYIRIYDGKVFCTNYF</sequence>
<proteinExistence type="predicted"/>
<comment type="caution">
    <text evidence="2">The sequence shown here is derived from an EMBL/GenBank/DDBJ whole genome shotgun (WGS) entry which is preliminary data.</text>
</comment>
<gene>
    <name evidence="2" type="ORF">OBRU01_11052</name>
</gene>
<evidence type="ECO:0000313" key="2">
    <source>
        <dbReference type="EMBL" id="KOB73493.1"/>
    </source>
</evidence>
<dbReference type="AlphaFoldDB" id="A0A0L7LD99"/>
<organism evidence="2 3">
    <name type="scientific">Operophtera brumata</name>
    <name type="common">Winter moth</name>
    <name type="synonym">Phalaena brumata</name>
    <dbReference type="NCBI Taxonomy" id="104452"/>
    <lineage>
        <taxon>Eukaryota</taxon>
        <taxon>Metazoa</taxon>
        <taxon>Ecdysozoa</taxon>
        <taxon>Arthropoda</taxon>
        <taxon>Hexapoda</taxon>
        <taxon>Insecta</taxon>
        <taxon>Pterygota</taxon>
        <taxon>Neoptera</taxon>
        <taxon>Endopterygota</taxon>
        <taxon>Lepidoptera</taxon>
        <taxon>Glossata</taxon>
        <taxon>Ditrysia</taxon>
        <taxon>Geometroidea</taxon>
        <taxon>Geometridae</taxon>
        <taxon>Larentiinae</taxon>
        <taxon>Operophtera</taxon>
    </lineage>
</organism>
<dbReference type="Pfam" id="PF12248">
    <property type="entry name" value="Methyltransf_FA"/>
    <property type="match status" value="1"/>
</dbReference>
<evidence type="ECO:0000313" key="3">
    <source>
        <dbReference type="Proteomes" id="UP000037510"/>
    </source>
</evidence>
<dbReference type="Proteomes" id="UP000037510">
    <property type="component" value="Unassembled WGS sequence"/>
</dbReference>
<name>A0A0L7LD99_OPEBR</name>
<keyword evidence="3" id="KW-1185">Reference proteome</keyword>
<reference evidence="2 3" key="1">
    <citation type="journal article" date="2015" name="Genome Biol. Evol.">
        <title>The genome of winter moth (Operophtera brumata) provides a genomic perspective on sexual dimorphism and phenology.</title>
        <authorList>
            <person name="Derks M.F."/>
            <person name="Smit S."/>
            <person name="Salis L."/>
            <person name="Schijlen E."/>
            <person name="Bossers A."/>
            <person name="Mateman C."/>
            <person name="Pijl A.S."/>
            <person name="de Ridder D."/>
            <person name="Groenen M.A."/>
            <person name="Visser M.E."/>
            <person name="Megens H.J."/>
        </authorList>
    </citation>
    <scope>NUCLEOTIDE SEQUENCE [LARGE SCALE GENOMIC DNA]</scope>
    <source>
        <strain evidence="2">WM2013NL</strain>
        <tissue evidence="2">Head and thorax</tissue>
    </source>
</reference>